<dbReference type="InterPro" id="IPR051793">
    <property type="entry name" value="NADH:flavin_oxidoreductase"/>
</dbReference>
<keyword evidence="6" id="KW-0479">Metal-binding</keyword>
<dbReference type="PANTHER" id="PTHR42917:SF2">
    <property type="entry name" value="2,4-DIENOYL-COA REDUCTASE [(2E)-ENOYL-COA-PRODUCING]"/>
    <property type="match status" value="1"/>
</dbReference>
<dbReference type="SUPFAM" id="SSF51905">
    <property type="entry name" value="FAD/NAD(P)-binding domain"/>
    <property type="match status" value="1"/>
</dbReference>
<dbReference type="PRINTS" id="PR00411">
    <property type="entry name" value="PNDRDTASEI"/>
</dbReference>
<evidence type="ECO:0000256" key="6">
    <source>
        <dbReference type="ARBA" id="ARBA00022723"/>
    </source>
</evidence>
<accession>A0ABP7SLU3</accession>
<keyword evidence="8" id="KW-0408">Iron</keyword>
<comment type="cofactor">
    <cofactor evidence="1">
        <name>FMN</name>
        <dbReference type="ChEBI" id="CHEBI:58210"/>
    </cofactor>
</comment>
<dbReference type="Gene3D" id="3.50.50.60">
    <property type="entry name" value="FAD/NAD(P)-binding domain"/>
    <property type="match status" value="1"/>
</dbReference>
<reference evidence="13" key="1">
    <citation type="journal article" date="2019" name="Int. J. Syst. Evol. Microbiol.">
        <title>The Global Catalogue of Microorganisms (GCM) 10K type strain sequencing project: providing services to taxonomists for standard genome sequencing and annotation.</title>
        <authorList>
            <consortium name="The Broad Institute Genomics Platform"/>
            <consortium name="The Broad Institute Genome Sequencing Center for Infectious Disease"/>
            <person name="Wu L."/>
            <person name="Ma J."/>
        </authorList>
    </citation>
    <scope>NUCLEOTIDE SEQUENCE [LARGE SCALE GENOMIC DNA]</scope>
    <source>
        <strain evidence="13">JCM 16924</strain>
    </source>
</reference>
<dbReference type="PANTHER" id="PTHR42917">
    <property type="entry name" value="2,4-DIENOYL-COA REDUCTASE"/>
    <property type="match status" value="1"/>
</dbReference>
<dbReference type="RefSeq" id="WP_345568199.1">
    <property type="nucleotide sequence ID" value="NZ_BAAAZX010000021.1"/>
</dbReference>
<dbReference type="InterPro" id="IPR036188">
    <property type="entry name" value="FAD/NAD-bd_sf"/>
</dbReference>
<feature type="domain" description="NADH:flavin oxidoreductase/NADH oxidase N-terminal" evidence="10">
    <location>
        <begin position="8"/>
        <end position="337"/>
    </location>
</feature>
<evidence type="ECO:0000256" key="9">
    <source>
        <dbReference type="ARBA" id="ARBA00023014"/>
    </source>
</evidence>
<evidence type="ECO:0000259" key="10">
    <source>
        <dbReference type="Pfam" id="PF00724"/>
    </source>
</evidence>
<evidence type="ECO:0000313" key="13">
    <source>
        <dbReference type="Proteomes" id="UP001500456"/>
    </source>
</evidence>
<keyword evidence="5" id="KW-0288">FMN</keyword>
<dbReference type="Proteomes" id="UP001500456">
    <property type="component" value="Unassembled WGS sequence"/>
</dbReference>
<keyword evidence="7" id="KW-0560">Oxidoreductase</keyword>
<protein>
    <submittedName>
        <fullName evidence="12">FAD-dependent oxidoreductase</fullName>
    </submittedName>
</protein>
<evidence type="ECO:0000256" key="8">
    <source>
        <dbReference type="ARBA" id="ARBA00023004"/>
    </source>
</evidence>
<comment type="cofactor">
    <cofactor evidence="2">
        <name>[4Fe-4S] cluster</name>
        <dbReference type="ChEBI" id="CHEBI:49883"/>
    </cofactor>
</comment>
<dbReference type="InterPro" id="IPR023753">
    <property type="entry name" value="FAD/NAD-binding_dom"/>
</dbReference>
<evidence type="ECO:0000256" key="5">
    <source>
        <dbReference type="ARBA" id="ARBA00022643"/>
    </source>
</evidence>
<dbReference type="SUPFAM" id="SSF51395">
    <property type="entry name" value="FMN-linked oxidoreductases"/>
    <property type="match status" value="1"/>
</dbReference>
<dbReference type="PRINTS" id="PR00368">
    <property type="entry name" value="FADPNR"/>
</dbReference>
<evidence type="ECO:0000259" key="11">
    <source>
        <dbReference type="Pfam" id="PF07992"/>
    </source>
</evidence>
<name>A0ABP7SLU3_9ACTN</name>
<evidence type="ECO:0000256" key="3">
    <source>
        <dbReference type="ARBA" id="ARBA00011048"/>
    </source>
</evidence>
<comment type="caution">
    <text evidence="12">The sequence shown here is derived from an EMBL/GenBank/DDBJ whole genome shotgun (WGS) entry which is preliminary data.</text>
</comment>
<gene>
    <name evidence="12" type="ORF">GCM10022232_64640</name>
</gene>
<evidence type="ECO:0000256" key="2">
    <source>
        <dbReference type="ARBA" id="ARBA00001966"/>
    </source>
</evidence>
<dbReference type="InterPro" id="IPR001155">
    <property type="entry name" value="OxRdtase_FMN_N"/>
</dbReference>
<sequence>MDARLQHLFEPITVGPVELPNRICWSAHSTHFATDGLVSDTQIAYYEERARGGAGWIVVGGSVAHVSQLWEQGFNLVTDPRAKPGYKRLTEAVHRHGAKISTQLDIYGIGVPHSRPHEGPTYSPSSRLAAIEGELPKMVDEDDMQMFIDATVQGVEAALECGFDGIELLVSFDVSLIQNFLSPRFNDRTDEYGGSLENRMRFPLRLLRAAREAVGDRGFFGIKIIGDEMIEGGLDEAEVKEICKRIDDENLVDYFHICFGTRANFELMLPDMTYPAGFAAYLAAGVREIVKVPVVAVKRIDDPLLAGQIIADGQADIVALCRALIADADLPNKAKAGELTRIRQCTSSNQECSRRAEEHIKLPLRCIQNPAVGREATLSHTKQQRSDNPRSVVVVGGGPGGLRAAKVAAERGHDVQLFESRDSLGGEVLNMLKVPTRAGYESVIRYLVSEVERNGVKVHLGQTMTADAIKALNPDAVVLATGSKPLRTGFSPTTPHVAGMPGVEQDHVLTVPDVFADPSRIGQEVLLIDELASYEAQLTAEYLGQLGKQVTFVTRHAVAGNKVDGTSLAEYGRRMADYGLRTYVNTAVQEIDGHTVRGTEMVNGDSFERHADTVVLVMGKIANDDLYKELRGQVPEVHRVGDCVAPRHITEAIFEGNQVAWSL</sequence>
<proteinExistence type="inferred from homology"/>
<dbReference type="Gene3D" id="3.40.50.720">
    <property type="entry name" value="NAD(P)-binding Rossmann-like Domain"/>
    <property type="match status" value="1"/>
</dbReference>
<keyword evidence="4" id="KW-0285">Flavoprotein</keyword>
<dbReference type="InterPro" id="IPR013785">
    <property type="entry name" value="Aldolase_TIM"/>
</dbReference>
<keyword evidence="13" id="KW-1185">Reference proteome</keyword>
<dbReference type="Pfam" id="PF00724">
    <property type="entry name" value="Oxidored_FMN"/>
    <property type="match status" value="1"/>
</dbReference>
<dbReference type="Pfam" id="PF07992">
    <property type="entry name" value="Pyr_redox_2"/>
    <property type="match status" value="1"/>
</dbReference>
<evidence type="ECO:0000313" key="12">
    <source>
        <dbReference type="EMBL" id="GAA4013445.1"/>
    </source>
</evidence>
<dbReference type="Gene3D" id="3.20.20.70">
    <property type="entry name" value="Aldolase class I"/>
    <property type="match status" value="1"/>
</dbReference>
<organism evidence="12 13">
    <name type="scientific">Streptomyces plumbiresistens</name>
    <dbReference type="NCBI Taxonomy" id="511811"/>
    <lineage>
        <taxon>Bacteria</taxon>
        <taxon>Bacillati</taxon>
        <taxon>Actinomycetota</taxon>
        <taxon>Actinomycetes</taxon>
        <taxon>Kitasatosporales</taxon>
        <taxon>Streptomycetaceae</taxon>
        <taxon>Streptomyces</taxon>
    </lineage>
</organism>
<evidence type="ECO:0000256" key="4">
    <source>
        <dbReference type="ARBA" id="ARBA00022630"/>
    </source>
</evidence>
<comment type="similarity">
    <text evidence="3">In the N-terminal section; belongs to the NADH:flavin oxidoreductase/NADH oxidase family.</text>
</comment>
<feature type="domain" description="FAD/NAD(P)-binding" evidence="11">
    <location>
        <begin position="391"/>
        <end position="630"/>
    </location>
</feature>
<dbReference type="EMBL" id="BAAAZX010000021">
    <property type="protein sequence ID" value="GAA4013445.1"/>
    <property type="molecule type" value="Genomic_DNA"/>
</dbReference>
<keyword evidence="9" id="KW-0411">Iron-sulfur</keyword>
<evidence type="ECO:0000256" key="7">
    <source>
        <dbReference type="ARBA" id="ARBA00023002"/>
    </source>
</evidence>
<evidence type="ECO:0000256" key="1">
    <source>
        <dbReference type="ARBA" id="ARBA00001917"/>
    </source>
</evidence>